<feature type="region of interest" description="Disordered" evidence="4">
    <location>
        <begin position="659"/>
        <end position="682"/>
    </location>
</feature>
<accession>A0A818B8P4</accession>
<feature type="region of interest" description="Disordered" evidence="4">
    <location>
        <begin position="1"/>
        <end position="26"/>
    </location>
</feature>
<dbReference type="EMBL" id="CAJOBR010005470">
    <property type="protein sequence ID" value="CAF4818947.1"/>
    <property type="molecule type" value="Genomic_DNA"/>
</dbReference>
<gene>
    <name evidence="7" type="ORF">GRG538_LOCUS11095</name>
    <name evidence="8" type="ORF">QYT958_LOCUS24937</name>
</gene>
<evidence type="ECO:0000256" key="3">
    <source>
        <dbReference type="ARBA" id="ARBA00022833"/>
    </source>
</evidence>
<dbReference type="AlphaFoldDB" id="A0A818B8P4"/>
<protein>
    <recommendedName>
        <fullName evidence="10">MULE transposase domain-containing protein</fullName>
    </recommendedName>
</protein>
<dbReference type="PANTHER" id="PTHR47160:SF10">
    <property type="entry name" value="MULE TRANSPOSASE DOMAIN-CONTAINING PROTEIN"/>
    <property type="match status" value="1"/>
</dbReference>
<name>A0A818B8P4_9BILA</name>
<dbReference type="Proteomes" id="UP000663872">
    <property type="component" value="Unassembled WGS sequence"/>
</dbReference>
<evidence type="ECO:0000259" key="5">
    <source>
        <dbReference type="Pfam" id="PF04500"/>
    </source>
</evidence>
<dbReference type="GO" id="GO:0008270">
    <property type="term" value="F:zinc ion binding"/>
    <property type="evidence" value="ECO:0007669"/>
    <property type="project" value="UniProtKB-KW"/>
</dbReference>
<keyword evidence="1" id="KW-0479">Metal-binding</keyword>
<comment type="caution">
    <text evidence="7">The sequence shown here is derived from an EMBL/GenBank/DDBJ whole genome shotgun (WGS) entry which is preliminary data.</text>
</comment>
<evidence type="ECO:0000256" key="4">
    <source>
        <dbReference type="SAM" id="MobiDB-lite"/>
    </source>
</evidence>
<dbReference type="Pfam" id="PF10551">
    <property type="entry name" value="MULE"/>
    <property type="match status" value="1"/>
</dbReference>
<dbReference type="InterPro" id="IPR018289">
    <property type="entry name" value="MULE_transposase_dom"/>
</dbReference>
<reference evidence="7" key="1">
    <citation type="submission" date="2021-02" db="EMBL/GenBank/DDBJ databases">
        <authorList>
            <person name="Nowell W R."/>
        </authorList>
    </citation>
    <scope>NUCLEOTIDE SEQUENCE</scope>
</reference>
<evidence type="ECO:0008006" key="10">
    <source>
        <dbReference type="Google" id="ProtNLM"/>
    </source>
</evidence>
<dbReference type="Pfam" id="PF04500">
    <property type="entry name" value="FLYWCH"/>
    <property type="match status" value="1"/>
</dbReference>
<dbReference type="PANTHER" id="PTHR47160">
    <property type="entry name" value="PUTATIVE-RELATED"/>
    <property type="match status" value="1"/>
</dbReference>
<dbReference type="InterPro" id="IPR007588">
    <property type="entry name" value="Znf_FLYWCH"/>
</dbReference>
<organism evidence="7 9">
    <name type="scientific">Rotaria socialis</name>
    <dbReference type="NCBI Taxonomy" id="392032"/>
    <lineage>
        <taxon>Eukaryota</taxon>
        <taxon>Metazoa</taxon>
        <taxon>Spiralia</taxon>
        <taxon>Gnathifera</taxon>
        <taxon>Rotifera</taxon>
        <taxon>Eurotatoria</taxon>
        <taxon>Bdelloidea</taxon>
        <taxon>Philodinida</taxon>
        <taxon>Philodinidae</taxon>
        <taxon>Rotaria</taxon>
    </lineage>
</organism>
<dbReference type="Gene3D" id="2.20.25.240">
    <property type="match status" value="1"/>
</dbReference>
<keyword evidence="2" id="KW-0863">Zinc-finger</keyword>
<proteinExistence type="predicted"/>
<feature type="domain" description="FLYWCH-type" evidence="5">
    <location>
        <begin position="196"/>
        <end position="255"/>
    </location>
</feature>
<evidence type="ECO:0000256" key="1">
    <source>
        <dbReference type="ARBA" id="ARBA00022723"/>
    </source>
</evidence>
<evidence type="ECO:0000313" key="8">
    <source>
        <dbReference type="EMBL" id="CAF4818947.1"/>
    </source>
</evidence>
<dbReference type="Proteomes" id="UP000663848">
    <property type="component" value="Unassembled WGS sequence"/>
</dbReference>
<evidence type="ECO:0000259" key="6">
    <source>
        <dbReference type="Pfam" id="PF10551"/>
    </source>
</evidence>
<evidence type="ECO:0000313" key="7">
    <source>
        <dbReference type="EMBL" id="CAF3413082.1"/>
    </source>
</evidence>
<evidence type="ECO:0000313" key="9">
    <source>
        <dbReference type="Proteomes" id="UP000663872"/>
    </source>
</evidence>
<feature type="domain" description="MULE transposase" evidence="6">
    <location>
        <begin position="376"/>
        <end position="473"/>
    </location>
</feature>
<keyword evidence="3" id="KW-0862">Zinc</keyword>
<feature type="compositionally biased region" description="Polar residues" evidence="4">
    <location>
        <begin position="15"/>
        <end position="26"/>
    </location>
</feature>
<sequence length="682" mass="77988">MPVTTRAAALRSQIAEETTSSMKQVTTNKSIRRCPSEIKKKKLKVQSSEISTESEKHSSVVQQLAVPQIESATEINDHRDHENKRLIEEIDISIENLCIDEVLTLSTASENKIAEQQINKQLGSSHSDDHQSTILSSSSVASSVMKSPTLTVEKVKIDYSLLSTESSDKDEDGIYLGDSNAIMNKPVKNGEITSGTSTRGGKMIYMNDFGYLFLNETKNAVGWRCARRDLNCKAVIYTLKNTQEFSHWNGQVHSHLRDAGYTRKNEILSKIKSRVVDEFIPIKLIIEDEYRKAKLTAEEKRVMPLPIQIESGLYKLRRKRYPPIPTDQKFIIPPVYQETYSNSRFLIYDKRKTVYGGRLLIFASDDQLNVLFHSEVLFADGTFKVSPTLFEQLYVLHGLQNGEVLPVCFILTSNRKHDTYAAIFRSLKRIGLKMGFDLKPLSIICDFEQSFMNAVTNELPQTIVTGCWFHFCQSCYRNIQKLGMMNLYEDDAESRELLRGFMGLALLPIDRIYEGYEILKQRVTTSSQAKQLNAFVSYFEHEWMHVFKPSTWSVNKSTWRTNNHAEAQNKRILTRVVQPHPHLWRFIQCLKQEESVISHRMVQTGLGFSSIREKKSTRKAARKSKQIQKLLQLLESKGRSLDDTIKSFAHLVGEPVCRGRKGKKKKNNVSTSDLSILSPDDY</sequence>
<dbReference type="EMBL" id="CAJNYT010001467">
    <property type="protein sequence ID" value="CAF3413082.1"/>
    <property type="molecule type" value="Genomic_DNA"/>
</dbReference>
<evidence type="ECO:0000256" key="2">
    <source>
        <dbReference type="ARBA" id="ARBA00022771"/>
    </source>
</evidence>